<evidence type="ECO:0000313" key="5">
    <source>
        <dbReference type="EMBL" id="TCO39869.1"/>
    </source>
</evidence>
<comment type="caution">
    <text evidence="5">The sequence shown here is derived from an EMBL/GenBank/DDBJ whole genome shotgun (WGS) entry which is preliminary data.</text>
</comment>
<evidence type="ECO:0000256" key="1">
    <source>
        <dbReference type="ARBA" id="ARBA00022723"/>
    </source>
</evidence>
<evidence type="ECO:0000313" key="6">
    <source>
        <dbReference type="Proteomes" id="UP000294862"/>
    </source>
</evidence>
<protein>
    <submittedName>
        <fullName evidence="5">Plastocyanin</fullName>
    </submittedName>
</protein>
<feature type="chain" id="PRO_5020605050" evidence="3">
    <location>
        <begin position="20"/>
        <end position="131"/>
    </location>
</feature>
<dbReference type="AlphaFoldDB" id="A0A4R2I8G4"/>
<evidence type="ECO:0000259" key="4">
    <source>
        <dbReference type="Pfam" id="PF00127"/>
    </source>
</evidence>
<evidence type="ECO:0000256" key="2">
    <source>
        <dbReference type="ARBA" id="ARBA00023008"/>
    </source>
</evidence>
<dbReference type="GO" id="GO:0005507">
    <property type="term" value="F:copper ion binding"/>
    <property type="evidence" value="ECO:0007669"/>
    <property type="project" value="InterPro"/>
</dbReference>
<accession>A0A4R2I8G4</accession>
<feature type="domain" description="Blue (type 1) copper" evidence="4">
    <location>
        <begin position="31"/>
        <end position="117"/>
    </location>
</feature>
<dbReference type="InterPro" id="IPR008972">
    <property type="entry name" value="Cupredoxin"/>
</dbReference>
<sequence length="131" mass="13514">MRLLPLLALCALPAVPARAGDYLVLVGPGQTFNPAELTIAAGDSVTFRNSGGTHNVKADDNSFRCANGCDGDGQGGNGAAAGNIWHFSRTFPSAGTIGYYCETHGTPTSGMRGTIVVLPSTPVELQSFDVD</sequence>
<name>A0A4R2I8G4_9GAMM</name>
<proteinExistence type="predicted"/>
<evidence type="ECO:0000256" key="3">
    <source>
        <dbReference type="SAM" id="SignalP"/>
    </source>
</evidence>
<dbReference type="Proteomes" id="UP000294862">
    <property type="component" value="Unassembled WGS sequence"/>
</dbReference>
<keyword evidence="6" id="KW-1185">Reference proteome</keyword>
<dbReference type="SUPFAM" id="SSF49503">
    <property type="entry name" value="Cupredoxins"/>
    <property type="match status" value="1"/>
</dbReference>
<keyword evidence="3" id="KW-0732">Signal</keyword>
<reference evidence="5 6" key="1">
    <citation type="journal article" date="2015" name="Stand. Genomic Sci.">
        <title>Genomic Encyclopedia of Bacterial and Archaeal Type Strains, Phase III: the genomes of soil and plant-associated and newly described type strains.</title>
        <authorList>
            <person name="Whitman W.B."/>
            <person name="Woyke T."/>
            <person name="Klenk H.P."/>
            <person name="Zhou Y."/>
            <person name="Lilburn T.G."/>
            <person name="Beck B.J."/>
            <person name="De Vos P."/>
            <person name="Vandamme P."/>
            <person name="Eisen J.A."/>
            <person name="Garrity G."/>
            <person name="Hugenholtz P."/>
            <person name="Kyrpides N.C."/>
        </authorList>
    </citation>
    <scope>NUCLEOTIDE SEQUENCE [LARGE SCALE GENOMIC DNA]</scope>
    <source>
        <strain evidence="5 6">A3</strain>
    </source>
</reference>
<keyword evidence="1" id="KW-0479">Metal-binding</keyword>
<keyword evidence="2" id="KW-0186">Copper</keyword>
<dbReference type="Gene3D" id="2.60.40.420">
    <property type="entry name" value="Cupredoxins - blue copper proteins"/>
    <property type="match status" value="1"/>
</dbReference>
<organism evidence="5 6">
    <name type="scientific">Dokdonella fugitiva</name>
    <dbReference type="NCBI Taxonomy" id="328517"/>
    <lineage>
        <taxon>Bacteria</taxon>
        <taxon>Pseudomonadati</taxon>
        <taxon>Pseudomonadota</taxon>
        <taxon>Gammaproteobacteria</taxon>
        <taxon>Lysobacterales</taxon>
        <taxon>Rhodanobacteraceae</taxon>
        <taxon>Dokdonella</taxon>
    </lineage>
</organism>
<dbReference type="GO" id="GO:0009055">
    <property type="term" value="F:electron transfer activity"/>
    <property type="evidence" value="ECO:0007669"/>
    <property type="project" value="InterPro"/>
</dbReference>
<dbReference type="Pfam" id="PF00127">
    <property type="entry name" value="Copper-bind"/>
    <property type="match status" value="1"/>
</dbReference>
<dbReference type="InterPro" id="IPR000923">
    <property type="entry name" value="BlueCu_1"/>
</dbReference>
<gene>
    <name evidence="5" type="ORF">EV148_10611</name>
</gene>
<feature type="signal peptide" evidence="3">
    <location>
        <begin position="1"/>
        <end position="19"/>
    </location>
</feature>
<dbReference type="EMBL" id="SLWQ01000006">
    <property type="protein sequence ID" value="TCO39869.1"/>
    <property type="molecule type" value="Genomic_DNA"/>
</dbReference>